<name>A0AAE3KUN3_9CYAN</name>
<dbReference type="InterPro" id="IPR028082">
    <property type="entry name" value="Peripla_BP_I"/>
</dbReference>
<proteinExistence type="inferred from homology"/>
<dbReference type="AlphaFoldDB" id="A0AAE3KUN3"/>
<dbReference type="PANTHER" id="PTHR30483">
    <property type="entry name" value="LEUCINE-SPECIFIC-BINDING PROTEIN"/>
    <property type="match status" value="1"/>
</dbReference>
<evidence type="ECO:0000259" key="3">
    <source>
        <dbReference type="Pfam" id="PF13458"/>
    </source>
</evidence>
<reference evidence="4" key="1">
    <citation type="submission" date="2022-06" db="EMBL/GenBank/DDBJ databases">
        <title>New cyanobacteria of genus Symplocastrum in benthos of Lake Baikal.</title>
        <authorList>
            <person name="Sorokovikova E."/>
            <person name="Tikhonova I."/>
            <person name="Krasnopeev A."/>
            <person name="Evseev P."/>
            <person name="Gladkikh A."/>
            <person name="Belykh O."/>
        </authorList>
    </citation>
    <scope>NUCLEOTIDE SEQUENCE</scope>
    <source>
        <strain evidence="4">BBK-W-15</strain>
    </source>
</reference>
<evidence type="ECO:0000256" key="1">
    <source>
        <dbReference type="ARBA" id="ARBA00010062"/>
    </source>
</evidence>
<keyword evidence="5" id="KW-1185">Reference proteome</keyword>
<keyword evidence="2" id="KW-0732">Signal</keyword>
<dbReference type="RefSeq" id="WP_254014435.1">
    <property type="nucleotide sequence ID" value="NZ_JAMZMM010000381.1"/>
</dbReference>
<dbReference type="CDD" id="cd06268">
    <property type="entry name" value="PBP1_ABC_transporter_LIVBP-like"/>
    <property type="match status" value="1"/>
</dbReference>
<dbReference type="Gene3D" id="3.40.50.2300">
    <property type="match status" value="2"/>
</dbReference>
<evidence type="ECO:0000313" key="4">
    <source>
        <dbReference type="EMBL" id="MCP2731702.1"/>
    </source>
</evidence>
<feature type="non-terminal residue" evidence="4">
    <location>
        <position position="1"/>
    </location>
</feature>
<protein>
    <submittedName>
        <fullName evidence="4">ABC transporter substrate-binding protein</fullName>
    </submittedName>
</protein>
<evidence type="ECO:0000256" key="2">
    <source>
        <dbReference type="ARBA" id="ARBA00022729"/>
    </source>
</evidence>
<comment type="similarity">
    <text evidence="1">Belongs to the leucine-binding protein family.</text>
</comment>
<dbReference type="Proteomes" id="UP001204953">
    <property type="component" value="Unassembled WGS sequence"/>
</dbReference>
<dbReference type="PANTHER" id="PTHR30483:SF6">
    <property type="entry name" value="PERIPLASMIC BINDING PROTEIN OF ABC TRANSPORTER FOR NATURAL AMINO ACIDS"/>
    <property type="match status" value="1"/>
</dbReference>
<dbReference type="InterPro" id="IPR051010">
    <property type="entry name" value="BCAA_transport"/>
</dbReference>
<sequence>INTIQVITKQNKINTENNYIFRTIPSIDFVANSLSQYTIKTNPKTRIAMCSDVQAVDNESFRNQFTIALYANKGKFIDDVKCNFSDPDLNPSAVISQAIKAGADSLLLAPHVDRINKAIELAKANQGQLKLLGSPSLYTSQTLEFGKGYVNGMVLAVPWYPGAIPGNSFPSNAAKLWGGSVNWRTATAYDATQAIITGLEKSNSTREGLQKVLSSNWFSVNGATGNIQFLPSGDRVGEGFLVQVKPTTQPGNYQFIPLK</sequence>
<feature type="domain" description="Leucine-binding protein" evidence="3">
    <location>
        <begin position="15"/>
        <end position="245"/>
    </location>
</feature>
<evidence type="ECO:0000313" key="5">
    <source>
        <dbReference type="Proteomes" id="UP001204953"/>
    </source>
</evidence>
<dbReference type="InterPro" id="IPR028081">
    <property type="entry name" value="Leu-bd"/>
</dbReference>
<dbReference type="SUPFAM" id="SSF53822">
    <property type="entry name" value="Periplasmic binding protein-like I"/>
    <property type="match status" value="1"/>
</dbReference>
<accession>A0AAE3KUN3</accession>
<dbReference type="EMBL" id="JAMZMM010000381">
    <property type="protein sequence ID" value="MCP2731702.1"/>
    <property type="molecule type" value="Genomic_DNA"/>
</dbReference>
<dbReference type="Pfam" id="PF13458">
    <property type="entry name" value="Peripla_BP_6"/>
    <property type="match status" value="1"/>
</dbReference>
<organism evidence="4 5">
    <name type="scientific">Limnofasciculus baicalensis BBK-W-15</name>
    <dbReference type="NCBI Taxonomy" id="2699891"/>
    <lineage>
        <taxon>Bacteria</taxon>
        <taxon>Bacillati</taxon>
        <taxon>Cyanobacteriota</taxon>
        <taxon>Cyanophyceae</taxon>
        <taxon>Coleofasciculales</taxon>
        <taxon>Coleofasciculaceae</taxon>
        <taxon>Limnofasciculus</taxon>
        <taxon>Limnofasciculus baicalensis</taxon>
    </lineage>
</organism>
<gene>
    <name evidence="4" type="ORF">NJ959_25050</name>
</gene>
<comment type="caution">
    <text evidence="4">The sequence shown here is derived from an EMBL/GenBank/DDBJ whole genome shotgun (WGS) entry which is preliminary data.</text>
</comment>